<name>A0AAV7HQD6_DENCH</name>
<proteinExistence type="predicted"/>
<evidence type="ECO:0000313" key="3">
    <source>
        <dbReference type="Proteomes" id="UP000775213"/>
    </source>
</evidence>
<evidence type="ECO:0000313" key="2">
    <source>
        <dbReference type="EMBL" id="KAH0470677.1"/>
    </source>
</evidence>
<feature type="chain" id="PRO_5043832271" evidence="1">
    <location>
        <begin position="17"/>
        <end position="141"/>
    </location>
</feature>
<sequence>MAFLAILLFRKQLLHLSCMNNDVNWKVEWVHVGSENSALASARLALSFGGVLTELSSGINFGRQMVHVVFLSSIRSKCGLLFTRNFCSLPASPPFRGKTRVIACPPRQERRARSVSWDTAAVVFFIHHAKKGVHGSSRAHV</sequence>
<reference evidence="2 3" key="1">
    <citation type="journal article" date="2021" name="Hortic Res">
        <title>Chromosome-scale assembly of the Dendrobium chrysotoxum genome enhances the understanding of orchid evolution.</title>
        <authorList>
            <person name="Zhang Y."/>
            <person name="Zhang G.Q."/>
            <person name="Zhang D."/>
            <person name="Liu X.D."/>
            <person name="Xu X.Y."/>
            <person name="Sun W.H."/>
            <person name="Yu X."/>
            <person name="Zhu X."/>
            <person name="Wang Z.W."/>
            <person name="Zhao X."/>
            <person name="Zhong W.Y."/>
            <person name="Chen H."/>
            <person name="Yin W.L."/>
            <person name="Huang T."/>
            <person name="Niu S.C."/>
            <person name="Liu Z.J."/>
        </authorList>
    </citation>
    <scope>NUCLEOTIDE SEQUENCE [LARGE SCALE GENOMIC DNA]</scope>
    <source>
        <strain evidence="2">Lindl</strain>
    </source>
</reference>
<dbReference type="Proteomes" id="UP000775213">
    <property type="component" value="Unassembled WGS sequence"/>
</dbReference>
<keyword evidence="3" id="KW-1185">Reference proteome</keyword>
<dbReference type="AlphaFoldDB" id="A0AAV7HQD6"/>
<feature type="signal peptide" evidence="1">
    <location>
        <begin position="1"/>
        <end position="16"/>
    </location>
</feature>
<keyword evidence="1" id="KW-0732">Signal</keyword>
<protein>
    <submittedName>
        <fullName evidence="2">Uncharacterized protein</fullName>
    </submittedName>
</protein>
<comment type="caution">
    <text evidence="2">The sequence shown here is derived from an EMBL/GenBank/DDBJ whole genome shotgun (WGS) entry which is preliminary data.</text>
</comment>
<accession>A0AAV7HQD6</accession>
<organism evidence="2 3">
    <name type="scientific">Dendrobium chrysotoxum</name>
    <name type="common">Orchid</name>
    <dbReference type="NCBI Taxonomy" id="161865"/>
    <lineage>
        <taxon>Eukaryota</taxon>
        <taxon>Viridiplantae</taxon>
        <taxon>Streptophyta</taxon>
        <taxon>Embryophyta</taxon>
        <taxon>Tracheophyta</taxon>
        <taxon>Spermatophyta</taxon>
        <taxon>Magnoliopsida</taxon>
        <taxon>Liliopsida</taxon>
        <taxon>Asparagales</taxon>
        <taxon>Orchidaceae</taxon>
        <taxon>Epidendroideae</taxon>
        <taxon>Malaxideae</taxon>
        <taxon>Dendrobiinae</taxon>
        <taxon>Dendrobium</taxon>
    </lineage>
</organism>
<evidence type="ECO:0000256" key="1">
    <source>
        <dbReference type="SAM" id="SignalP"/>
    </source>
</evidence>
<dbReference type="EMBL" id="JAGFBR010000001">
    <property type="protein sequence ID" value="KAH0470677.1"/>
    <property type="molecule type" value="Genomic_DNA"/>
</dbReference>
<gene>
    <name evidence="2" type="ORF">IEQ34_000400</name>
</gene>